<dbReference type="AlphaFoldDB" id="A0A1L7AF62"/>
<dbReference type="Proteomes" id="UP000185494">
    <property type="component" value="Chromosome 1"/>
</dbReference>
<dbReference type="RefSeq" id="WP_075798247.1">
    <property type="nucleotide sequence ID" value="NZ_CP015583.1"/>
</dbReference>
<evidence type="ECO:0000313" key="1">
    <source>
        <dbReference type="EMBL" id="APT57403.1"/>
    </source>
</evidence>
<gene>
    <name evidence="1" type="ORF">RGI145_10150</name>
</gene>
<organism evidence="1 2">
    <name type="scientific">Roseomonas gilardii</name>
    <dbReference type="NCBI Taxonomy" id="257708"/>
    <lineage>
        <taxon>Bacteria</taxon>
        <taxon>Pseudomonadati</taxon>
        <taxon>Pseudomonadota</taxon>
        <taxon>Alphaproteobacteria</taxon>
        <taxon>Acetobacterales</taxon>
        <taxon>Roseomonadaceae</taxon>
        <taxon>Roseomonas</taxon>
    </lineage>
</organism>
<reference evidence="1 2" key="1">
    <citation type="submission" date="2016-05" db="EMBL/GenBank/DDBJ databases">
        <title>Complete Genome and Methylome Analysis of Psychrotrophic Bacterial Isolates from Antarctic Lake Untersee.</title>
        <authorList>
            <person name="Fomenkov A."/>
            <person name="Akimov V.N."/>
            <person name="Vasilyeva L.V."/>
            <person name="Andersen D."/>
            <person name="Vincze T."/>
            <person name="Roberts R.J."/>
        </authorList>
    </citation>
    <scope>NUCLEOTIDE SEQUENCE [LARGE SCALE GENOMIC DNA]</scope>
    <source>
        <strain evidence="1 2">U14-5</strain>
    </source>
</reference>
<evidence type="ECO:0000313" key="2">
    <source>
        <dbReference type="Proteomes" id="UP000185494"/>
    </source>
</evidence>
<dbReference type="eggNOG" id="COG2604">
    <property type="taxonomic scope" value="Bacteria"/>
</dbReference>
<proteinExistence type="predicted"/>
<evidence type="ECO:0008006" key="3">
    <source>
        <dbReference type="Google" id="ProtNLM"/>
    </source>
</evidence>
<sequence>MNRVEGLNIRHSPASGLLQIGLRLTGPMPSGTLHGQLRGLPPLANAAVEVFPSSAGGTRIEATAVLPPELGPESVRLLLSAGEEPLLSLSPLPATAEQAGPATLEPLDGGGATVRAWADPGLRPGLMVDHRAEPLQPAGGGLWQARLPEAPLRLAVTLGPDRGLVTNPLSNWMAPNPDPDPRLDALRGRHAGQVAWLIGNGPSVRSEDLDRLHGQLSVAFNRFHLAHGSMRFRPAYTLSGDGQVIGDFGAEIAEEAGGPVFLAAETRPDLPGDWIWLRQAAVWPTLFSLDPRRVVGAGGSSLFAAFQLLWWMGVRRFVIYGADFHFEGAEPGGDGLAHAEGNHFILGYRGGKGWIPPAWRDICTGFLLARHLAEAEGGWVRNATRGGMLEIFPRIGFEGALGLR</sequence>
<protein>
    <recommendedName>
        <fullName evidence="3">DUF115 domain-containing protein</fullName>
    </recommendedName>
</protein>
<accession>A0A1L7AF62</accession>
<dbReference type="KEGG" id="rgi:RGI145_10150"/>
<dbReference type="STRING" id="257708.RGI145_10150"/>
<name>A0A1L7AF62_9PROT</name>
<dbReference type="EMBL" id="CP015583">
    <property type="protein sequence ID" value="APT57403.1"/>
    <property type="molecule type" value="Genomic_DNA"/>
</dbReference>